<comment type="caution">
    <text evidence="7">The sequence shown here is derived from an EMBL/GenBank/DDBJ whole genome shotgun (WGS) entry which is preliminary data.</text>
</comment>
<proteinExistence type="predicted"/>
<reference evidence="7" key="1">
    <citation type="journal article" date="2020" name="Stud. Mycol.">
        <title>101 Dothideomycetes genomes: a test case for predicting lifestyles and emergence of pathogens.</title>
        <authorList>
            <person name="Haridas S."/>
            <person name="Albert R."/>
            <person name="Binder M."/>
            <person name="Bloem J."/>
            <person name="Labutti K."/>
            <person name="Salamov A."/>
            <person name="Andreopoulos B."/>
            <person name="Baker S."/>
            <person name="Barry K."/>
            <person name="Bills G."/>
            <person name="Bluhm B."/>
            <person name="Cannon C."/>
            <person name="Castanera R."/>
            <person name="Culley D."/>
            <person name="Daum C."/>
            <person name="Ezra D."/>
            <person name="Gonzalez J."/>
            <person name="Henrissat B."/>
            <person name="Kuo A."/>
            <person name="Liang C."/>
            <person name="Lipzen A."/>
            <person name="Lutzoni F."/>
            <person name="Magnuson J."/>
            <person name="Mondo S."/>
            <person name="Nolan M."/>
            <person name="Ohm R."/>
            <person name="Pangilinan J."/>
            <person name="Park H.-J."/>
            <person name="Ramirez L."/>
            <person name="Alfaro M."/>
            <person name="Sun H."/>
            <person name="Tritt A."/>
            <person name="Yoshinaga Y."/>
            <person name="Zwiers L.-H."/>
            <person name="Turgeon B."/>
            <person name="Goodwin S."/>
            <person name="Spatafora J."/>
            <person name="Crous P."/>
            <person name="Grigoriev I."/>
        </authorList>
    </citation>
    <scope>NUCLEOTIDE SEQUENCE</scope>
    <source>
        <strain evidence="7">CBS 101060</strain>
    </source>
</reference>
<keyword evidence="3" id="KW-0175">Coiled coil</keyword>
<evidence type="ECO:0000313" key="8">
    <source>
        <dbReference type="Proteomes" id="UP000799429"/>
    </source>
</evidence>
<dbReference type="SUPFAM" id="SSF101233">
    <property type="entry name" value="PWI domain"/>
    <property type="match status" value="1"/>
</dbReference>
<keyword evidence="2" id="KW-0694">RNA-binding</keyword>
<dbReference type="OrthoDB" id="6275295at2759"/>
<dbReference type="GO" id="GO:0003729">
    <property type="term" value="F:mRNA binding"/>
    <property type="evidence" value="ECO:0007669"/>
    <property type="project" value="TreeGrafter"/>
</dbReference>
<dbReference type="PROSITE" id="PS50102">
    <property type="entry name" value="RRM"/>
    <property type="match status" value="1"/>
</dbReference>
<dbReference type="AlphaFoldDB" id="A0A9P4S5R1"/>
<dbReference type="EMBL" id="MU006105">
    <property type="protein sequence ID" value="KAF2836151.1"/>
    <property type="molecule type" value="Genomic_DNA"/>
</dbReference>
<gene>
    <name evidence="7" type="ORF">M501DRAFT_287978</name>
</gene>
<dbReference type="GO" id="GO:0005681">
    <property type="term" value="C:spliceosomal complex"/>
    <property type="evidence" value="ECO:0007669"/>
    <property type="project" value="TreeGrafter"/>
</dbReference>
<dbReference type="Proteomes" id="UP000799429">
    <property type="component" value="Unassembled WGS sequence"/>
</dbReference>
<dbReference type="PANTHER" id="PTHR18806:SF4">
    <property type="entry name" value="RNA-BINDING PROTEIN 25"/>
    <property type="match status" value="1"/>
</dbReference>
<evidence type="ECO:0000313" key="7">
    <source>
        <dbReference type="EMBL" id="KAF2836151.1"/>
    </source>
</evidence>
<feature type="region of interest" description="Disordered" evidence="4">
    <location>
        <begin position="1"/>
        <end position="117"/>
    </location>
</feature>
<dbReference type="InterPro" id="IPR012677">
    <property type="entry name" value="Nucleotide-bd_a/b_plait_sf"/>
</dbReference>
<accession>A0A9P4S5R1</accession>
<dbReference type="InterPro" id="IPR052768">
    <property type="entry name" value="RBM25"/>
</dbReference>
<sequence>MYNYPGQYGRPPSYAGFPGAGAPPPGMAGAPGMGPPPGVGAPPGVQQAQSSLPGRPGGGLPPNFQPPPNMPNINFSAPVIRLGTSGPNKSMEQDGRKSSNQEQLGGRRGLGMGRDYNSTEQQRQQVRENMMALAPPTREEIMRTIFIGNITEGIGSDENLERILRTAGNLRRWSRATDADNKTCTFGFAEYEDAESLETAAEILRDIRVPVRKQQMNGVKKEEDEDEKPEMIKLLVVVDENSIKYAEEWRTRRNEDESTHQFRCDTAREALNSVLEGLKKPQADVSYDHDGDIKMGDGEVKQETNPAEVVTIPLTQEEELADIPEEMRETVAAEIAAFRDRSNRRDMERLKQEEEREALERQRSMAGRVNRLASPPISVPTGPAGGANGIPLGPRAERGIQGAPSGPKGYQGQMPRDYQGGISFVNGSNNGPWYGLSEEDDSASDEELERRRREKKEAELEKIYLDNERRWLNRERRNTAATERDRAQAKDDEINEQRAFAASAKKHNEWNDELEASRNMEEYYRDRSLWLRKRAQFRTVEDKSDELDRIAEQREKVREDHQKEQARGKADSFLAQMGPRMEAPKQEPQRFKMSFGAAVQKTQTAPPKRSAAEVEGLLENEEEEETSVKRTLKPLKVETREEGAALSDEDRQAAARQLAGDIPTSKEGLWNWPIKWEFVEDAVITEQLRPFVEKKVMEYLGVQEQMLVDVAESYIRKKGNPEELVRELEGALEEEAEGLVKKLWRMIIFFSESEKRGLHA</sequence>
<organism evidence="7 8">
    <name type="scientific">Patellaria atrata CBS 101060</name>
    <dbReference type="NCBI Taxonomy" id="1346257"/>
    <lineage>
        <taxon>Eukaryota</taxon>
        <taxon>Fungi</taxon>
        <taxon>Dikarya</taxon>
        <taxon>Ascomycota</taxon>
        <taxon>Pezizomycotina</taxon>
        <taxon>Dothideomycetes</taxon>
        <taxon>Dothideomycetes incertae sedis</taxon>
        <taxon>Patellariales</taxon>
        <taxon>Patellariaceae</taxon>
        <taxon>Patellaria</taxon>
    </lineage>
</organism>
<evidence type="ECO:0000256" key="2">
    <source>
        <dbReference type="PROSITE-ProRule" id="PRU00176"/>
    </source>
</evidence>
<feature type="coiled-coil region" evidence="3">
    <location>
        <begin position="540"/>
        <end position="567"/>
    </location>
</feature>
<protein>
    <recommendedName>
        <fullName evidence="9">PWI domain-containing protein</fullName>
    </recommendedName>
</protein>
<evidence type="ECO:0000256" key="1">
    <source>
        <dbReference type="ARBA" id="ARBA00022664"/>
    </source>
</evidence>
<dbReference type="SMART" id="SM00311">
    <property type="entry name" value="PWI"/>
    <property type="match status" value="1"/>
</dbReference>
<dbReference type="Gene3D" id="1.20.1390.10">
    <property type="entry name" value="PWI domain"/>
    <property type="match status" value="1"/>
</dbReference>
<dbReference type="Pfam" id="PF01480">
    <property type="entry name" value="PWI"/>
    <property type="match status" value="1"/>
</dbReference>
<dbReference type="InterPro" id="IPR002483">
    <property type="entry name" value="PWI_dom"/>
</dbReference>
<dbReference type="Gene3D" id="3.30.70.330">
    <property type="match status" value="1"/>
</dbReference>
<evidence type="ECO:0008006" key="9">
    <source>
        <dbReference type="Google" id="ProtNLM"/>
    </source>
</evidence>
<evidence type="ECO:0000259" key="6">
    <source>
        <dbReference type="PROSITE" id="PS51025"/>
    </source>
</evidence>
<dbReference type="SUPFAM" id="SSF54928">
    <property type="entry name" value="RNA-binding domain, RBD"/>
    <property type="match status" value="1"/>
</dbReference>
<dbReference type="PROSITE" id="PS51025">
    <property type="entry name" value="PWI"/>
    <property type="match status" value="1"/>
</dbReference>
<dbReference type="InterPro" id="IPR036483">
    <property type="entry name" value="PWI_dom_sf"/>
</dbReference>
<feature type="domain" description="RRM" evidence="5">
    <location>
        <begin position="143"/>
        <end position="221"/>
    </location>
</feature>
<dbReference type="CDD" id="cd12446">
    <property type="entry name" value="RRM_RBM25"/>
    <property type="match status" value="1"/>
</dbReference>
<evidence type="ECO:0000256" key="4">
    <source>
        <dbReference type="SAM" id="MobiDB-lite"/>
    </source>
</evidence>
<feature type="domain" description="PWI" evidence="6">
    <location>
        <begin position="667"/>
        <end position="760"/>
    </location>
</feature>
<keyword evidence="8" id="KW-1185">Reference proteome</keyword>
<name>A0A9P4S5R1_9PEZI</name>
<dbReference type="GO" id="GO:0006397">
    <property type="term" value="P:mRNA processing"/>
    <property type="evidence" value="ECO:0007669"/>
    <property type="project" value="UniProtKB-KW"/>
</dbReference>
<feature type="region of interest" description="Disordered" evidence="4">
    <location>
        <begin position="372"/>
        <end position="456"/>
    </location>
</feature>
<evidence type="ECO:0000259" key="5">
    <source>
        <dbReference type="PROSITE" id="PS50102"/>
    </source>
</evidence>
<dbReference type="InterPro" id="IPR035979">
    <property type="entry name" value="RBD_domain_sf"/>
</dbReference>
<feature type="compositionally biased region" description="Acidic residues" evidence="4">
    <location>
        <begin position="437"/>
        <end position="447"/>
    </location>
</feature>
<keyword evidence="1" id="KW-0507">mRNA processing</keyword>
<dbReference type="InterPro" id="IPR034268">
    <property type="entry name" value="RBM25_RRM"/>
</dbReference>
<evidence type="ECO:0000256" key="3">
    <source>
        <dbReference type="SAM" id="Coils"/>
    </source>
</evidence>
<dbReference type="InterPro" id="IPR000504">
    <property type="entry name" value="RRM_dom"/>
</dbReference>
<dbReference type="PANTHER" id="PTHR18806">
    <property type="entry name" value="RBM25 PROTEIN"/>
    <property type="match status" value="1"/>
</dbReference>